<dbReference type="Pfam" id="PF02627">
    <property type="entry name" value="CMD"/>
    <property type="match status" value="1"/>
</dbReference>
<dbReference type="PATRIC" id="fig|217031.4.peg.193"/>
<dbReference type="AlphaFoldDB" id="A0A0Q9YJ59"/>
<dbReference type="GO" id="GO:0051920">
    <property type="term" value="F:peroxiredoxin activity"/>
    <property type="evidence" value="ECO:0007669"/>
    <property type="project" value="InterPro"/>
</dbReference>
<sequence>MTKDRYQQGIEKIKELTSSSDENPTGFMDIGEGFKDIAPDLSRYVVEFAFGDIYSRPGLDNKQKVLTTITALVAQGKPQIEMHIKTGLSVGLKPEEIVGCIIHLIPYTGFPSVLNAFVLNALKVAQKVFAEQGVKVTTSVD</sequence>
<evidence type="ECO:0000313" key="3">
    <source>
        <dbReference type="Proteomes" id="UP000053881"/>
    </source>
</evidence>
<reference evidence="2 3" key="1">
    <citation type="submission" date="2015-06" db="EMBL/GenBank/DDBJ databases">
        <title>Genome sequencing project of Bacillus galactosidilyticus PL133.</title>
        <authorList>
            <person name="Gaiero J."/>
            <person name="Nicol R."/>
            <person name="Habash M."/>
        </authorList>
    </citation>
    <scope>NUCLEOTIDE SEQUENCE [LARGE SCALE GENOMIC DNA]</scope>
    <source>
        <strain evidence="2 3">PL133</strain>
    </source>
</reference>
<dbReference type="InterPro" id="IPR029032">
    <property type="entry name" value="AhpD-like"/>
</dbReference>
<dbReference type="PANTHER" id="PTHR33570">
    <property type="entry name" value="4-CARBOXYMUCONOLACTONE DECARBOXYLASE FAMILY PROTEIN"/>
    <property type="match status" value="1"/>
</dbReference>
<evidence type="ECO:0000313" key="2">
    <source>
        <dbReference type="EMBL" id="KRG17086.1"/>
    </source>
</evidence>
<dbReference type="SUPFAM" id="SSF69118">
    <property type="entry name" value="AhpD-like"/>
    <property type="match status" value="1"/>
</dbReference>
<dbReference type="InterPro" id="IPR003779">
    <property type="entry name" value="CMD-like"/>
</dbReference>
<dbReference type="EMBL" id="LGPB01000009">
    <property type="protein sequence ID" value="KRG17086.1"/>
    <property type="molecule type" value="Genomic_DNA"/>
</dbReference>
<dbReference type="Proteomes" id="UP000053881">
    <property type="component" value="Unassembled WGS sequence"/>
</dbReference>
<feature type="domain" description="Carboxymuconolactone decarboxylase-like" evidence="1">
    <location>
        <begin position="39"/>
        <end position="117"/>
    </location>
</feature>
<accession>A0A0Q9YJ59</accession>
<comment type="caution">
    <text evidence="2">The sequence shown here is derived from an EMBL/GenBank/DDBJ whole genome shotgun (WGS) entry which is preliminary data.</text>
</comment>
<dbReference type="InterPro" id="IPR052512">
    <property type="entry name" value="4CMD/NDH-1_regulator"/>
</dbReference>
<dbReference type="Gene3D" id="1.20.1290.10">
    <property type="entry name" value="AhpD-like"/>
    <property type="match status" value="1"/>
</dbReference>
<gene>
    <name evidence="2" type="ORF">ACA29_00580</name>
</gene>
<proteinExistence type="predicted"/>
<protein>
    <submittedName>
        <fullName evidence="2">4-carboxymuconolactone decarboxylase</fullName>
    </submittedName>
</protein>
<dbReference type="PANTHER" id="PTHR33570:SF2">
    <property type="entry name" value="CARBOXYMUCONOLACTONE DECARBOXYLASE-LIKE DOMAIN-CONTAINING PROTEIN"/>
    <property type="match status" value="1"/>
</dbReference>
<evidence type="ECO:0000259" key="1">
    <source>
        <dbReference type="Pfam" id="PF02627"/>
    </source>
</evidence>
<organism evidence="2 3">
    <name type="scientific">Lederbergia galactosidilytica</name>
    <dbReference type="NCBI Taxonomy" id="217031"/>
    <lineage>
        <taxon>Bacteria</taxon>
        <taxon>Bacillati</taxon>
        <taxon>Bacillota</taxon>
        <taxon>Bacilli</taxon>
        <taxon>Bacillales</taxon>
        <taxon>Bacillaceae</taxon>
        <taxon>Lederbergia</taxon>
    </lineage>
</organism>
<name>A0A0Q9YJ59_9BACI</name>